<evidence type="ECO:0000313" key="5">
    <source>
        <dbReference type="Proteomes" id="UP001227126"/>
    </source>
</evidence>
<accession>A0ABT7FCI0</accession>
<feature type="domain" description="AB hydrolase-1" evidence="3">
    <location>
        <begin position="76"/>
        <end position="180"/>
    </location>
</feature>
<dbReference type="InterPro" id="IPR029058">
    <property type="entry name" value="AB_hydrolase_fold"/>
</dbReference>
<dbReference type="EMBL" id="JASNJE010000006">
    <property type="protein sequence ID" value="MDK3072822.1"/>
    <property type="molecule type" value="Genomic_DNA"/>
</dbReference>
<dbReference type="PANTHER" id="PTHR43433:SF1">
    <property type="entry name" value="BLL5160 PROTEIN"/>
    <property type="match status" value="1"/>
</dbReference>
<dbReference type="InterPro" id="IPR000073">
    <property type="entry name" value="AB_hydrolase_1"/>
</dbReference>
<dbReference type="Gene3D" id="3.40.50.1820">
    <property type="entry name" value="alpha/beta hydrolase"/>
    <property type="match status" value="1"/>
</dbReference>
<keyword evidence="2 4" id="KW-0378">Hydrolase</keyword>
<dbReference type="RefSeq" id="WP_284484764.1">
    <property type="nucleotide sequence ID" value="NZ_JASNJE010000006.1"/>
</dbReference>
<gene>
    <name evidence="4" type="ORF">QO034_06850</name>
</gene>
<dbReference type="PRINTS" id="PR00793">
    <property type="entry name" value="PROAMNOPTASE"/>
</dbReference>
<dbReference type="GO" id="GO:0016787">
    <property type="term" value="F:hydrolase activity"/>
    <property type="evidence" value="ECO:0007669"/>
    <property type="project" value="UniProtKB-KW"/>
</dbReference>
<organism evidence="4 5">
    <name type="scientific">Sedimentitalea xiamensis</name>
    <dbReference type="NCBI Taxonomy" id="3050037"/>
    <lineage>
        <taxon>Bacteria</taxon>
        <taxon>Pseudomonadati</taxon>
        <taxon>Pseudomonadota</taxon>
        <taxon>Alphaproteobacteria</taxon>
        <taxon>Rhodobacterales</taxon>
        <taxon>Paracoccaceae</taxon>
        <taxon>Sedimentitalea</taxon>
    </lineage>
</organism>
<dbReference type="SUPFAM" id="SSF53474">
    <property type="entry name" value="alpha/beta-Hydrolases"/>
    <property type="match status" value="1"/>
</dbReference>
<dbReference type="InterPro" id="IPR050471">
    <property type="entry name" value="AB_hydrolase"/>
</dbReference>
<comment type="caution">
    <text evidence="4">The sequence shown here is derived from an EMBL/GenBank/DDBJ whole genome shotgun (WGS) entry which is preliminary data.</text>
</comment>
<evidence type="ECO:0000313" key="4">
    <source>
        <dbReference type="EMBL" id="MDK3072822.1"/>
    </source>
</evidence>
<reference evidence="4 5" key="1">
    <citation type="submission" date="2023-05" db="EMBL/GenBank/DDBJ databases">
        <title>Sedimentitalea sp. nov. JM2-8.</title>
        <authorList>
            <person name="Huang J."/>
        </authorList>
    </citation>
    <scope>NUCLEOTIDE SEQUENCE [LARGE SCALE GENOMIC DNA]</scope>
    <source>
        <strain evidence="4 5">JM2-8</strain>
    </source>
</reference>
<comment type="similarity">
    <text evidence="1">Belongs to the peptidase S33 family.</text>
</comment>
<dbReference type="PANTHER" id="PTHR43433">
    <property type="entry name" value="HYDROLASE, ALPHA/BETA FOLD FAMILY PROTEIN"/>
    <property type="match status" value="1"/>
</dbReference>
<keyword evidence="5" id="KW-1185">Reference proteome</keyword>
<dbReference type="Proteomes" id="UP001227126">
    <property type="component" value="Unassembled WGS sequence"/>
</dbReference>
<dbReference type="InterPro" id="IPR002410">
    <property type="entry name" value="Peptidase_S33"/>
</dbReference>
<sequence length="333" mass="35850">MTTRKSVWSTPIFAPDGMVRVAILTGVVLLLLWGITLLRAARQEIRAERQFPPSGDFIRVGETAVHYVDMGAGPDLILIHGASGNLRDMTFSLAPRLAERYRVIVFDRPGLGYTDRIADSGATLTQQAGLLMQAARQLGADRPIVVGQSYGGAVALAWASEFPDRVAALVPVSAASNPWTTPLDPFYRVTSSRLGKALVVPALTAFVSDARIRQAIDSVFPPQSPPEGYDGFIGAPLTLRRISLRANAVQRANLLDEIKRQLPKYDQITAPTEIVHGTADTTVGLSIHSEKLAQQINGAVLTRLEGIGHMPHHAAEDEVVAAIDRAAESAGLR</sequence>
<evidence type="ECO:0000256" key="2">
    <source>
        <dbReference type="ARBA" id="ARBA00022801"/>
    </source>
</evidence>
<protein>
    <submittedName>
        <fullName evidence="4">Alpha/beta hydrolase</fullName>
    </submittedName>
</protein>
<evidence type="ECO:0000256" key="1">
    <source>
        <dbReference type="ARBA" id="ARBA00010088"/>
    </source>
</evidence>
<proteinExistence type="inferred from homology"/>
<name>A0ABT7FCI0_9RHOB</name>
<dbReference type="Pfam" id="PF00561">
    <property type="entry name" value="Abhydrolase_1"/>
    <property type="match status" value="1"/>
</dbReference>
<dbReference type="PRINTS" id="PR00111">
    <property type="entry name" value="ABHYDROLASE"/>
</dbReference>
<evidence type="ECO:0000259" key="3">
    <source>
        <dbReference type="Pfam" id="PF00561"/>
    </source>
</evidence>